<keyword evidence="1" id="KW-1133">Transmembrane helix</keyword>
<evidence type="ECO:0000313" key="3">
    <source>
        <dbReference type="EMBL" id="KAB2817825.1"/>
    </source>
</evidence>
<dbReference type="PANTHER" id="PTHR14969:SF13">
    <property type="entry name" value="AT30094P"/>
    <property type="match status" value="1"/>
</dbReference>
<feature type="transmembrane region" description="Helical" evidence="1">
    <location>
        <begin position="127"/>
        <end position="146"/>
    </location>
</feature>
<evidence type="ECO:0000256" key="1">
    <source>
        <dbReference type="SAM" id="Phobius"/>
    </source>
</evidence>
<comment type="caution">
    <text evidence="3">The sequence shown here is derived from an EMBL/GenBank/DDBJ whole genome shotgun (WGS) entry which is preliminary data.</text>
</comment>
<reference evidence="3 4" key="1">
    <citation type="submission" date="2019-10" db="EMBL/GenBank/DDBJ databases">
        <title>Genome sequence of Phaeocystidibacter marisrubri JCM30614 (type strain).</title>
        <authorList>
            <person name="Bowman J.P."/>
        </authorList>
    </citation>
    <scope>NUCLEOTIDE SEQUENCE [LARGE SCALE GENOMIC DNA]</scope>
    <source>
        <strain evidence="3 4">JCM 30614</strain>
    </source>
</reference>
<feature type="transmembrane region" description="Helical" evidence="1">
    <location>
        <begin position="79"/>
        <end position="102"/>
    </location>
</feature>
<evidence type="ECO:0000259" key="2">
    <source>
        <dbReference type="SMART" id="SM00014"/>
    </source>
</evidence>
<name>A0A6L3ZK79_9FLAO</name>
<feature type="transmembrane region" description="Helical" evidence="1">
    <location>
        <begin position="7"/>
        <end position="26"/>
    </location>
</feature>
<proteinExistence type="predicted"/>
<accession>A0A6L3ZK79</accession>
<dbReference type="Proteomes" id="UP000484164">
    <property type="component" value="Unassembled WGS sequence"/>
</dbReference>
<gene>
    <name evidence="3" type="ORF">F8C82_05320</name>
</gene>
<keyword evidence="1" id="KW-0812">Transmembrane</keyword>
<keyword evidence="4" id="KW-1185">Reference proteome</keyword>
<feature type="transmembrane region" description="Helical" evidence="1">
    <location>
        <begin position="46"/>
        <end position="67"/>
    </location>
</feature>
<dbReference type="Gene3D" id="1.20.144.10">
    <property type="entry name" value="Phosphatidic acid phosphatase type 2/haloperoxidase"/>
    <property type="match status" value="1"/>
</dbReference>
<organism evidence="3 4">
    <name type="scientific">Phaeocystidibacter marisrubri</name>
    <dbReference type="NCBI Taxonomy" id="1577780"/>
    <lineage>
        <taxon>Bacteria</taxon>
        <taxon>Pseudomonadati</taxon>
        <taxon>Bacteroidota</taxon>
        <taxon>Flavobacteriia</taxon>
        <taxon>Flavobacteriales</taxon>
        <taxon>Phaeocystidibacteraceae</taxon>
        <taxon>Phaeocystidibacter</taxon>
    </lineage>
</organism>
<dbReference type="PANTHER" id="PTHR14969">
    <property type="entry name" value="SPHINGOSINE-1-PHOSPHATE PHOSPHOHYDROLASE"/>
    <property type="match status" value="1"/>
</dbReference>
<dbReference type="CDD" id="cd01610">
    <property type="entry name" value="PAP2_like"/>
    <property type="match status" value="1"/>
</dbReference>
<keyword evidence="1" id="KW-0472">Membrane</keyword>
<dbReference type="SUPFAM" id="SSF48317">
    <property type="entry name" value="Acid phosphatase/Vanadium-dependent haloperoxidase"/>
    <property type="match status" value="1"/>
</dbReference>
<evidence type="ECO:0000313" key="4">
    <source>
        <dbReference type="Proteomes" id="UP000484164"/>
    </source>
</evidence>
<feature type="transmembrane region" description="Helical" evidence="1">
    <location>
        <begin position="153"/>
        <end position="169"/>
    </location>
</feature>
<feature type="transmembrane region" description="Helical" evidence="1">
    <location>
        <begin position="175"/>
        <end position="196"/>
    </location>
</feature>
<sequence length="209" mass="23280">MPKGGKTFLGLTVLLALVCLTFIVQIEKGDIHLTMDQWHVGSNDFIFRYLTHLGDGLAFVVVVLALAAMRMSMRITVSFAAAGVAVLLIIAFLKGVFFAGVARPWGYFEEGMLRIIPDLEQHTSRSFPSGHTTAAFALYGLMAFWINKRGWSVALFVLAFGVGYSRMYLNQHFLVDVFAGSLLGGLIAWGIHALFFTRVKKQRWNKPIF</sequence>
<dbReference type="Pfam" id="PF01569">
    <property type="entry name" value="PAP2"/>
    <property type="match status" value="1"/>
</dbReference>
<dbReference type="AlphaFoldDB" id="A0A6L3ZK79"/>
<dbReference type="OrthoDB" id="9773582at2"/>
<dbReference type="SMART" id="SM00014">
    <property type="entry name" value="acidPPc"/>
    <property type="match status" value="1"/>
</dbReference>
<dbReference type="InterPro" id="IPR036938">
    <property type="entry name" value="PAP2/HPO_sf"/>
</dbReference>
<feature type="domain" description="Phosphatidic acid phosphatase type 2/haloperoxidase" evidence="2">
    <location>
        <begin position="77"/>
        <end position="192"/>
    </location>
</feature>
<dbReference type="EMBL" id="WBVQ01000001">
    <property type="protein sequence ID" value="KAB2817825.1"/>
    <property type="molecule type" value="Genomic_DNA"/>
</dbReference>
<dbReference type="InterPro" id="IPR000326">
    <property type="entry name" value="PAP2/HPO"/>
</dbReference>
<protein>
    <submittedName>
        <fullName evidence="3">Phosphatase PAP2 family protein</fullName>
    </submittedName>
</protein>
<dbReference type="RefSeq" id="WP_151692513.1">
    <property type="nucleotide sequence ID" value="NZ_BMGX01000002.1"/>
</dbReference>